<accession>A0A1B0B550</accession>
<dbReference type="AlphaFoldDB" id="A0A1B0B550"/>
<dbReference type="Proteomes" id="UP000092460">
    <property type="component" value="Unassembled WGS sequence"/>
</dbReference>
<sequence>MLTCNGLKDTAKLPDLLNHKYSLKNVTKGVSVTLCSIDRLLLEQSLLPVVEQLLKCLRRGLVHPSSKMECIATKRNNTYFTPVCEVDVPDTALIVVTELLLKPLFSNFGLIMLSLLEQERLPATTQLSVKFYNNIVLDNNILKLPYF</sequence>
<dbReference type="EnsemblMetazoa" id="GPPI019241-RA">
    <property type="protein sequence ID" value="GPPI019241-PA"/>
    <property type="gene ID" value="GPPI019241"/>
</dbReference>
<name>A0A1B0B550_9MUSC</name>
<dbReference type="EMBL" id="JXJN01008611">
    <property type="status" value="NOT_ANNOTATED_CDS"/>
    <property type="molecule type" value="Genomic_DNA"/>
</dbReference>
<reference evidence="2" key="1">
    <citation type="submission" date="2015-01" db="EMBL/GenBank/DDBJ databases">
        <authorList>
            <person name="Aksoy S."/>
            <person name="Warren W."/>
            <person name="Wilson R.K."/>
        </authorList>
    </citation>
    <scope>NUCLEOTIDE SEQUENCE [LARGE SCALE GENOMIC DNA]</scope>
    <source>
        <strain evidence="2">IAEA</strain>
    </source>
</reference>
<evidence type="ECO:0000313" key="1">
    <source>
        <dbReference type="EnsemblMetazoa" id="GPPI019241-PA"/>
    </source>
</evidence>
<keyword evidence="2" id="KW-1185">Reference proteome</keyword>
<evidence type="ECO:0000313" key="2">
    <source>
        <dbReference type="Proteomes" id="UP000092460"/>
    </source>
</evidence>
<proteinExistence type="predicted"/>
<dbReference type="VEuPathDB" id="VectorBase:GPPI019241"/>
<reference evidence="1" key="2">
    <citation type="submission" date="2020-05" db="UniProtKB">
        <authorList>
            <consortium name="EnsemblMetazoa"/>
        </authorList>
    </citation>
    <scope>IDENTIFICATION</scope>
    <source>
        <strain evidence="1">IAEA</strain>
    </source>
</reference>
<organism evidence="1 2">
    <name type="scientific">Glossina palpalis gambiensis</name>
    <dbReference type="NCBI Taxonomy" id="67801"/>
    <lineage>
        <taxon>Eukaryota</taxon>
        <taxon>Metazoa</taxon>
        <taxon>Ecdysozoa</taxon>
        <taxon>Arthropoda</taxon>
        <taxon>Hexapoda</taxon>
        <taxon>Insecta</taxon>
        <taxon>Pterygota</taxon>
        <taxon>Neoptera</taxon>
        <taxon>Endopterygota</taxon>
        <taxon>Diptera</taxon>
        <taxon>Brachycera</taxon>
        <taxon>Muscomorpha</taxon>
        <taxon>Hippoboscoidea</taxon>
        <taxon>Glossinidae</taxon>
        <taxon>Glossina</taxon>
    </lineage>
</organism>
<protein>
    <submittedName>
        <fullName evidence="1">Uncharacterized protein</fullName>
    </submittedName>
</protein>